<organism evidence="1 2">
    <name type="scientific">Datura stramonium</name>
    <name type="common">Jimsonweed</name>
    <name type="synonym">Common thornapple</name>
    <dbReference type="NCBI Taxonomy" id="4076"/>
    <lineage>
        <taxon>Eukaryota</taxon>
        <taxon>Viridiplantae</taxon>
        <taxon>Streptophyta</taxon>
        <taxon>Embryophyta</taxon>
        <taxon>Tracheophyta</taxon>
        <taxon>Spermatophyta</taxon>
        <taxon>Magnoliopsida</taxon>
        <taxon>eudicotyledons</taxon>
        <taxon>Gunneridae</taxon>
        <taxon>Pentapetalae</taxon>
        <taxon>asterids</taxon>
        <taxon>lamiids</taxon>
        <taxon>Solanales</taxon>
        <taxon>Solanaceae</taxon>
        <taxon>Solanoideae</taxon>
        <taxon>Datureae</taxon>
        <taxon>Datura</taxon>
    </lineage>
</organism>
<evidence type="ECO:0000313" key="1">
    <source>
        <dbReference type="EMBL" id="MCE3051830.1"/>
    </source>
</evidence>
<name>A0ABS8WQR7_DATST</name>
<gene>
    <name evidence="1" type="ORF">HAX54_050931</name>
</gene>
<accession>A0ABS8WQR7</accession>
<protein>
    <submittedName>
        <fullName evidence="1">Uncharacterized protein</fullName>
    </submittedName>
</protein>
<dbReference type="EMBL" id="JACEIK010008977">
    <property type="protein sequence ID" value="MCE3051830.1"/>
    <property type="molecule type" value="Genomic_DNA"/>
</dbReference>
<comment type="caution">
    <text evidence="1">The sequence shown here is derived from an EMBL/GenBank/DDBJ whole genome shotgun (WGS) entry which is preliminary data.</text>
</comment>
<evidence type="ECO:0000313" key="2">
    <source>
        <dbReference type="Proteomes" id="UP000823775"/>
    </source>
</evidence>
<sequence>MAFVREARCEGDEPGPWTRFKGSHDLSCEEGLGLKDGRRHSHVAGRVEKEGERGFSLPRLLRLLRVSTGREHRESNVKVDYWGRREEQREWRRGSRKGSDVLSSFRLRFLG</sequence>
<dbReference type="Proteomes" id="UP000823775">
    <property type="component" value="Unassembled WGS sequence"/>
</dbReference>
<proteinExistence type="predicted"/>
<keyword evidence="2" id="KW-1185">Reference proteome</keyword>
<reference evidence="1 2" key="1">
    <citation type="journal article" date="2021" name="BMC Genomics">
        <title>Datura genome reveals duplications of psychoactive alkaloid biosynthetic genes and high mutation rate following tissue culture.</title>
        <authorList>
            <person name="Rajewski A."/>
            <person name="Carter-House D."/>
            <person name="Stajich J."/>
            <person name="Litt A."/>
        </authorList>
    </citation>
    <scope>NUCLEOTIDE SEQUENCE [LARGE SCALE GENOMIC DNA]</scope>
    <source>
        <strain evidence="1">AR-01</strain>
    </source>
</reference>